<dbReference type="FunFam" id="3.40.50.720:FF:000209">
    <property type="entry name" value="Polyketide synthase Pks12"/>
    <property type="match status" value="1"/>
</dbReference>
<dbReference type="Gene3D" id="3.30.70.3290">
    <property type="match status" value="1"/>
</dbReference>
<evidence type="ECO:0000256" key="2">
    <source>
        <dbReference type="ARBA" id="ARBA00022553"/>
    </source>
</evidence>
<feature type="active site" description="Proton acceptor; for dehydratase activity" evidence="8">
    <location>
        <position position="969"/>
    </location>
</feature>
<dbReference type="SMART" id="SM00826">
    <property type="entry name" value="PKS_DH"/>
    <property type="match status" value="1"/>
</dbReference>
<dbReference type="InterPro" id="IPR016035">
    <property type="entry name" value="Acyl_Trfase/lysoPLipase"/>
</dbReference>
<dbReference type="Proteomes" id="UP001147782">
    <property type="component" value="Unassembled WGS sequence"/>
</dbReference>
<dbReference type="PROSITE" id="PS52019">
    <property type="entry name" value="PKS_MFAS_DH"/>
    <property type="match status" value="1"/>
</dbReference>
<evidence type="ECO:0000256" key="5">
    <source>
        <dbReference type="ARBA" id="ARBA00022857"/>
    </source>
</evidence>
<dbReference type="Pfam" id="PF08659">
    <property type="entry name" value="KR"/>
    <property type="match status" value="1"/>
</dbReference>
<dbReference type="GO" id="GO:0032259">
    <property type="term" value="P:methylation"/>
    <property type="evidence" value="ECO:0007669"/>
    <property type="project" value="UniProtKB-KW"/>
</dbReference>
<dbReference type="SMART" id="SM00822">
    <property type="entry name" value="PKS_KR"/>
    <property type="match status" value="1"/>
</dbReference>
<dbReference type="SUPFAM" id="SSF47336">
    <property type="entry name" value="ACP-like"/>
    <property type="match status" value="1"/>
</dbReference>
<dbReference type="InterPro" id="IPR006162">
    <property type="entry name" value="Ppantetheine_attach_site"/>
</dbReference>
<dbReference type="CDD" id="cd00833">
    <property type="entry name" value="PKS"/>
    <property type="match status" value="1"/>
</dbReference>
<accession>A0A9W9RXA8</accession>
<keyword evidence="6" id="KW-0511">Multifunctional enzyme</keyword>
<dbReference type="InterPro" id="IPR049551">
    <property type="entry name" value="PKS_DH_C"/>
</dbReference>
<evidence type="ECO:0000256" key="4">
    <source>
        <dbReference type="ARBA" id="ARBA00022679"/>
    </source>
</evidence>
<dbReference type="SUPFAM" id="SSF55048">
    <property type="entry name" value="Probable ACP-binding domain of malonyl-CoA ACP transacylase"/>
    <property type="match status" value="1"/>
</dbReference>
<dbReference type="InterPro" id="IPR036291">
    <property type="entry name" value="NAD(P)-bd_dom_sf"/>
</dbReference>
<keyword evidence="3" id="KW-0489">Methyltransferase</keyword>
<dbReference type="Gene3D" id="3.40.50.150">
    <property type="entry name" value="Vaccinia Virus protein VP39"/>
    <property type="match status" value="1"/>
</dbReference>
<dbReference type="InterPro" id="IPR013217">
    <property type="entry name" value="Methyltransf_12"/>
</dbReference>
<dbReference type="InterPro" id="IPR020806">
    <property type="entry name" value="PKS_PP-bd"/>
</dbReference>
<dbReference type="PROSITE" id="PS00606">
    <property type="entry name" value="KS3_1"/>
    <property type="match status" value="1"/>
</dbReference>
<dbReference type="Gene3D" id="1.10.1200.10">
    <property type="entry name" value="ACP-like"/>
    <property type="match status" value="1"/>
</dbReference>
<dbReference type="Pfam" id="PF00550">
    <property type="entry name" value="PP-binding"/>
    <property type="match status" value="1"/>
</dbReference>
<dbReference type="InterPro" id="IPR042104">
    <property type="entry name" value="PKS_dehydratase_sf"/>
</dbReference>
<dbReference type="Pfam" id="PF00698">
    <property type="entry name" value="Acyl_transf_1"/>
    <property type="match status" value="1"/>
</dbReference>
<evidence type="ECO:0000313" key="13">
    <source>
        <dbReference type="Proteomes" id="UP001147782"/>
    </source>
</evidence>
<dbReference type="OrthoDB" id="329835at2759"/>
<reference evidence="12" key="1">
    <citation type="submission" date="2022-11" db="EMBL/GenBank/DDBJ databases">
        <authorList>
            <person name="Petersen C."/>
        </authorList>
    </citation>
    <scope>NUCLEOTIDE SEQUENCE</scope>
    <source>
        <strain evidence="12">IBT 29864</strain>
    </source>
</reference>
<dbReference type="SUPFAM" id="SSF51735">
    <property type="entry name" value="NAD(P)-binding Rossmann-fold domains"/>
    <property type="match status" value="2"/>
</dbReference>
<feature type="domain" description="Ketosynthase family 3 (KS3)" evidence="10">
    <location>
        <begin position="9"/>
        <end position="438"/>
    </location>
</feature>
<dbReference type="InterPro" id="IPR029063">
    <property type="entry name" value="SAM-dependent_MTases_sf"/>
</dbReference>
<keyword evidence="7" id="KW-0012">Acyltransferase</keyword>
<evidence type="ECO:0000259" key="11">
    <source>
        <dbReference type="PROSITE" id="PS52019"/>
    </source>
</evidence>
<keyword evidence="13" id="KW-1185">Reference proteome</keyword>
<protein>
    <recommendedName>
        <fullName evidence="14">Carrier domain-containing protein</fullName>
    </recommendedName>
</protein>
<name>A0A9W9RXA8_9EURO</name>
<evidence type="ECO:0000256" key="3">
    <source>
        <dbReference type="ARBA" id="ARBA00022603"/>
    </source>
</evidence>
<dbReference type="InterPro" id="IPR057326">
    <property type="entry name" value="KR_dom"/>
</dbReference>
<dbReference type="Pfam" id="PF08240">
    <property type="entry name" value="ADH_N"/>
    <property type="match status" value="1"/>
</dbReference>
<dbReference type="Pfam" id="PF14765">
    <property type="entry name" value="PS-DH"/>
    <property type="match status" value="1"/>
</dbReference>
<dbReference type="InterPro" id="IPR013154">
    <property type="entry name" value="ADH-like_N"/>
</dbReference>
<keyword evidence="1" id="KW-0596">Phosphopantetheine</keyword>
<feature type="active site" description="Proton donor; for dehydratase activity" evidence="8">
    <location>
        <position position="1160"/>
    </location>
</feature>
<dbReference type="Gene3D" id="3.40.50.720">
    <property type="entry name" value="NAD(P)-binding Rossmann-like Domain"/>
    <property type="match status" value="1"/>
</dbReference>
<dbReference type="Gene3D" id="3.90.180.10">
    <property type="entry name" value="Medium-chain alcohol dehydrogenases, catalytic domain"/>
    <property type="match status" value="1"/>
</dbReference>
<dbReference type="InterPro" id="IPR013968">
    <property type="entry name" value="PKS_KR"/>
</dbReference>
<dbReference type="SUPFAM" id="SSF50129">
    <property type="entry name" value="GroES-like"/>
    <property type="match status" value="1"/>
</dbReference>
<dbReference type="InterPro" id="IPR020843">
    <property type="entry name" value="ER"/>
</dbReference>
<reference evidence="12" key="2">
    <citation type="journal article" date="2023" name="IMA Fungus">
        <title>Comparative genomic study of the Penicillium genus elucidates a diverse pangenome and 15 lateral gene transfer events.</title>
        <authorList>
            <person name="Petersen C."/>
            <person name="Sorensen T."/>
            <person name="Nielsen M.R."/>
            <person name="Sondergaard T.E."/>
            <person name="Sorensen J.L."/>
            <person name="Fitzpatrick D.A."/>
            <person name="Frisvad J.C."/>
            <person name="Nielsen K.L."/>
        </authorList>
    </citation>
    <scope>NUCLEOTIDE SEQUENCE</scope>
    <source>
        <strain evidence="12">IBT 29864</strain>
    </source>
</reference>
<evidence type="ECO:0000256" key="1">
    <source>
        <dbReference type="ARBA" id="ARBA00022450"/>
    </source>
</evidence>
<dbReference type="EMBL" id="JAPZBS010000007">
    <property type="protein sequence ID" value="KAJ5368056.1"/>
    <property type="molecule type" value="Genomic_DNA"/>
</dbReference>
<dbReference type="InterPro" id="IPR014043">
    <property type="entry name" value="Acyl_transferase_dom"/>
</dbReference>
<dbReference type="Pfam" id="PF02801">
    <property type="entry name" value="Ketoacyl-synt_C"/>
    <property type="match status" value="1"/>
</dbReference>
<dbReference type="GO" id="GO:0030639">
    <property type="term" value="P:polyketide biosynthetic process"/>
    <property type="evidence" value="ECO:0007669"/>
    <property type="project" value="UniProtKB-ARBA"/>
</dbReference>
<dbReference type="InterPro" id="IPR050091">
    <property type="entry name" value="PKS_NRPS_Biosynth_Enz"/>
</dbReference>
<dbReference type="Pfam" id="PF16197">
    <property type="entry name" value="KAsynt_C_assoc"/>
    <property type="match status" value="1"/>
</dbReference>
<feature type="domain" description="PKS/mFAS DH" evidence="11">
    <location>
        <begin position="937"/>
        <end position="1251"/>
    </location>
</feature>
<dbReference type="CDD" id="cd05195">
    <property type="entry name" value="enoyl_red"/>
    <property type="match status" value="1"/>
</dbReference>
<dbReference type="InterPro" id="IPR020841">
    <property type="entry name" value="PKS_Beta-ketoAc_synthase_dom"/>
</dbReference>
<dbReference type="InterPro" id="IPR018201">
    <property type="entry name" value="Ketoacyl_synth_AS"/>
</dbReference>
<dbReference type="SMART" id="SM00825">
    <property type="entry name" value="PKS_KS"/>
    <property type="match status" value="1"/>
</dbReference>
<dbReference type="GeneID" id="81439914"/>
<dbReference type="Gene3D" id="3.40.47.10">
    <property type="match status" value="1"/>
</dbReference>
<gene>
    <name evidence="12" type="ORF">N7496_007816</name>
</gene>
<dbReference type="InterPro" id="IPR020807">
    <property type="entry name" value="PKS_DH"/>
</dbReference>
<dbReference type="GO" id="GO:0004312">
    <property type="term" value="F:fatty acid synthase activity"/>
    <property type="evidence" value="ECO:0007669"/>
    <property type="project" value="TreeGrafter"/>
</dbReference>
<dbReference type="InterPro" id="IPR013149">
    <property type="entry name" value="ADH-like_C"/>
</dbReference>
<dbReference type="Pfam" id="PF00107">
    <property type="entry name" value="ADH_zinc_N"/>
    <property type="match status" value="1"/>
</dbReference>
<dbReference type="InterPro" id="IPR011032">
    <property type="entry name" value="GroES-like_sf"/>
</dbReference>
<dbReference type="InterPro" id="IPR036736">
    <property type="entry name" value="ACP-like_sf"/>
</dbReference>
<dbReference type="PANTHER" id="PTHR43775">
    <property type="entry name" value="FATTY ACID SYNTHASE"/>
    <property type="match status" value="1"/>
</dbReference>
<dbReference type="SUPFAM" id="SSF53335">
    <property type="entry name" value="S-adenosyl-L-methionine-dependent methyltransferases"/>
    <property type="match status" value="1"/>
</dbReference>
<dbReference type="Pfam" id="PF00109">
    <property type="entry name" value="ketoacyl-synt"/>
    <property type="match status" value="1"/>
</dbReference>
<organism evidence="12 13">
    <name type="scientific">Penicillium cataractarum</name>
    <dbReference type="NCBI Taxonomy" id="2100454"/>
    <lineage>
        <taxon>Eukaryota</taxon>
        <taxon>Fungi</taxon>
        <taxon>Dikarya</taxon>
        <taxon>Ascomycota</taxon>
        <taxon>Pezizomycotina</taxon>
        <taxon>Eurotiomycetes</taxon>
        <taxon>Eurotiomycetidae</taxon>
        <taxon>Eurotiales</taxon>
        <taxon>Aspergillaceae</taxon>
        <taxon>Penicillium</taxon>
    </lineage>
</organism>
<dbReference type="PROSITE" id="PS52004">
    <property type="entry name" value="KS3_2"/>
    <property type="match status" value="1"/>
</dbReference>
<evidence type="ECO:0000256" key="8">
    <source>
        <dbReference type="PROSITE-ProRule" id="PRU01363"/>
    </source>
</evidence>
<dbReference type="RefSeq" id="XP_056552798.1">
    <property type="nucleotide sequence ID" value="XM_056700735.1"/>
</dbReference>
<dbReference type="PROSITE" id="PS00012">
    <property type="entry name" value="PHOSPHOPANTETHEINE"/>
    <property type="match status" value="1"/>
</dbReference>
<dbReference type="Gene3D" id="3.40.366.10">
    <property type="entry name" value="Malonyl-Coenzyme A Acyl Carrier Protein, domain 2"/>
    <property type="match status" value="1"/>
</dbReference>
<evidence type="ECO:0000256" key="6">
    <source>
        <dbReference type="ARBA" id="ARBA00023268"/>
    </source>
</evidence>
<evidence type="ECO:0000256" key="7">
    <source>
        <dbReference type="ARBA" id="ARBA00023315"/>
    </source>
</evidence>
<dbReference type="SUPFAM" id="SSF52151">
    <property type="entry name" value="FabD/lysophospholipase-like"/>
    <property type="match status" value="1"/>
</dbReference>
<feature type="region of interest" description="C-terminal hotdog fold" evidence="8">
    <location>
        <begin position="1094"/>
        <end position="1251"/>
    </location>
</feature>
<keyword evidence="4" id="KW-0808">Transferase</keyword>
<dbReference type="GO" id="GO:1901336">
    <property type="term" value="P:lactone biosynthetic process"/>
    <property type="evidence" value="ECO:0007669"/>
    <property type="project" value="UniProtKB-ARBA"/>
</dbReference>
<feature type="region of interest" description="N-terminal hotdog fold" evidence="8">
    <location>
        <begin position="937"/>
        <end position="1071"/>
    </location>
</feature>
<dbReference type="Gene3D" id="3.10.129.110">
    <property type="entry name" value="Polyketide synthase dehydratase"/>
    <property type="match status" value="1"/>
</dbReference>
<dbReference type="SMART" id="SM00823">
    <property type="entry name" value="PKS_PP"/>
    <property type="match status" value="1"/>
</dbReference>
<dbReference type="InterPro" id="IPR016036">
    <property type="entry name" value="Malonyl_transacylase_ACP-bd"/>
</dbReference>
<comment type="caution">
    <text evidence="12">The sequence shown here is derived from an EMBL/GenBank/DDBJ whole genome shotgun (WGS) entry which is preliminary data.</text>
</comment>
<dbReference type="GO" id="GO:0004315">
    <property type="term" value="F:3-oxoacyl-[acyl-carrier-protein] synthase activity"/>
    <property type="evidence" value="ECO:0007669"/>
    <property type="project" value="InterPro"/>
</dbReference>
<keyword evidence="2" id="KW-0597">Phosphoprotein</keyword>
<dbReference type="SUPFAM" id="SSF53901">
    <property type="entry name" value="Thiolase-like"/>
    <property type="match status" value="1"/>
</dbReference>
<dbReference type="GO" id="GO:0008168">
    <property type="term" value="F:methyltransferase activity"/>
    <property type="evidence" value="ECO:0007669"/>
    <property type="project" value="UniProtKB-KW"/>
</dbReference>
<dbReference type="InterPro" id="IPR049552">
    <property type="entry name" value="PKS_DH_N"/>
</dbReference>
<dbReference type="GO" id="GO:0031177">
    <property type="term" value="F:phosphopantetheine binding"/>
    <property type="evidence" value="ECO:0007669"/>
    <property type="project" value="InterPro"/>
</dbReference>
<keyword evidence="5" id="KW-0521">NADP</keyword>
<dbReference type="InterPro" id="IPR016039">
    <property type="entry name" value="Thiolase-like"/>
</dbReference>
<evidence type="ECO:0000313" key="12">
    <source>
        <dbReference type="EMBL" id="KAJ5368056.1"/>
    </source>
</evidence>
<dbReference type="PROSITE" id="PS50075">
    <property type="entry name" value="CARRIER"/>
    <property type="match status" value="1"/>
</dbReference>
<evidence type="ECO:0008006" key="14">
    <source>
        <dbReference type="Google" id="ProtNLM"/>
    </source>
</evidence>
<evidence type="ECO:0000259" key="10">
    <source>
        <dbReference type="PROSITE" id="PS52004"/>
    </source>
</evidence>
<feature type="domain" description="Carrier" evidence="9">
    <location>
        <begin position="2449"/>
        <end position="2526"/>
    </location>
</feature>
<dbReference type="InterPro" id="IPR014031">
    <property type="entry name" value="Ketoacyl_synth_C"/>
</dbReference>
<proteinExistence type="predicted"/>
<dbReference type="Pfam" id="PF08242">
    <property type="entry name" value="Methyltransf_12"/>
    <property type="match status" value="1"/>
</dbReference>
<dbReference type="Pfam" id="PF21089">
    <property type="entry name" value="PKS_DH_N"/>
    <property type="match status" value="1"/>
</dbReference>
<dbReference type="SMART" id="SM00829">
    <property type="entry name" value="PKS_ER"/>
    <property type="match status" value="1"/>
</dbReference>
<dbReference type="InterPro" id="IPR009081">
    <property type="entry name" value="PP-bd_ACP"/>
</dbReference>
<dbReference type="InterPro" id="IPR032821">
    <property type="entry name" value="PKS_assoc"/>
</dbReference>
<dbReference type="GO" id="GO:0006633">
    <property type="term" value="P:fatty acid biosynthetic process"/>
    <property type="evidence" value="ECO:0007669"/>
    <property type="project" value="InterPro"/>
</dbReference>
<dbReference type="InterPro" id="IPR049900">
    <property type="entry name" value="PKS_mFAS_DH"/>
</dbReference>
<dbReference type="SMART" id="SM00827">
    <property type="entry name" value="PKS_AT"/>
    <property type="match status" value="1"/>
</dbReference>
<dbReference type="PANTHER" id="PTHR43775:SF13">
    <property type="entry name" value="POLYKETIDE SYNTHASE 1"/>
    <property type="match status" value="1"/>
</dbReference>
<sequence length="2542" mass="277454">MSTENDTKPTPVAIVGMACRLPGQVSSLESFWELCSRGRSGWSEMPKSRFNAAGFYHPNPDRTGCFNPKGGHFLDEDVAFFDAPFFNITVQEARSLDPQQRLLLECSYEALENGGITKQYLQGRDVGVFVGGSPSDYEVNNLRDVATIPMHQTTGCATSLQSNRISYYFDLKGPSMTVETACSSSLTALHLACQSLRSKECSTALVGGCHINLLPDTFASMSLSRLFSESGKSYPFDQQSKSQMVNGYGRGEGVGCIVLKPLQDAIDAGDAIRAVIWNTGVNQDGRTRGITMPNSASQEELIRTVYRQAQIDPADTGYVEAHGTGTTVGDPAEARALSAVFCRGKDRKSPLLIGSVKSNVGHAEGASGIVAIIKTALMLERGFILPNCGVTEPNNEIPMKEWNMKVPKKVAPWPRGKEYASVNNFGYGGTNAHVIMGKPPAVQSPKMTSEIPMQNGSIDKIKERHAARYVYAISGPNKRAVGALAKNAATYLEKHPDAFDAFVMSNLAYTLGQRRSLFPWRTAVSASTSKELIALLSADLEPFNVSDDPSVSLVFTGQGAQWYGMGREVLEASPVFYRAMQDVDKILKALKSGLSIIDELRKDSSNSSLYEPSLSQPACTALQIALIDLLRSWGVSPVSVIGHSSGEIAAAYAAGILTVEQCVRIAYARGAAAQALKDDPSQTEGMMMVAGASPTRLQPFIDQVSGGRAVIACVNSESSVTISGDAASITKLDAVLSQQDIFTRKLRTGVAYHSPHMKQIARSYRKLMGKVVPQISTTPFHSTVRGKVIDSSCLTEDYWIENLTSPVLFSQGLQSLVSESEIGAGKRTHLLVEIGPHPALQSPCQSITRQASKDVDFQYLPSIKRDKDSVEAIQTLAGALFSRGVSVDLGAVNAFAAFGKHPQLLTNLLNYPWDHSTRLWHDSRISNNSSHPRFPRNDILGSFSVENIDLEPRWRNIIRADDLPWVRQHKVHGNSVYPMTGFLSMAVEGVAQLAQLQNIQLDCVELRDVKMQRMLVLPDTSPVEVMLSMKLQNGTSMAHGAWYEFWTYSWAEGRGWDEHCHGFIIARGPERSNPVTEAKLALAQNLSAFTNECTQDVNLTETYANIAATVLTYGPLFREFSRIALSGDGKSIANARVPDTKSCMPFGYETRCLVHPVTLDMFLQQFWFFSGFDKAGPNFSYLADSVKHMLVPVNNAVDIGTKFNLFTTQDRRPTNGENVSYSVLGVIEETGEPWVTVNGFTATRINDASEAFDAHAQRSICYKEQFEPCFDLMETSGATLLQHSKTSLRCSVEQMRLLEQVSHYYIGCALLEVPKQLDSFQPHHMLLYQWMQRVCPRPHKSVKKCDSQTIELVRTMSAAGQLSCKIGENLPSILQGHQEALSIMVEDDLLNQYYESLDGYRQSYRNAVLCVEKMAHQNPHMNILEIGAGTGSATLPILESFGGKDGESTPRFHHFKYTDISTGFFEKAREKFHDWDSLMSYQSLDVTKDPIGQGYTAQSYDLIIACNVLHATPRIGETVANARKLLKPGGKLLLIEETIMHQRLFLFACLPGWWASQDGRHLNGPLQSPEEWDSVLKSNGFSGVDLCLQDFPGAFESSNCMMIATAAGEVTPIQQEVVVVGHGTLSTIPTGALMDGLKEMTGRAPTIAALDQVDATGKICVFIGEIGQSLLSDMTRDLFPTVQQLLTTANGVLWVTGHKDSPSQQANQNMILGLARTVRNETGLPFATLDLGNLDNVSGKDTVRHIKNVFKGAFDPSCQSVLMNGDMEFTLRKGEICVSRLVEDSAMNLSMLQEAGKAPPQLQQFKQDGRPFALKLTDVGALDGFYFTDDDSKSKPLREGFIEIQICYSGLNFRDIMTVMGEVPGTEIGAECSGIVTAVGAGVHDMTVGDRVCAMFSGCFSNYIHCPATNAWKVPSGIPLSVAATIPVTFCTAYYSMVDVARVEPGENVLIHSAAGGLGQAAILLAQSIGANVFATVSTQEKKEFLKKTYGLKEDQIFYSRDTGFGQAIRHATQGHGVDVVLNSLSGDFLRVSFETLAPFGRFVELGKRDFLQNSRLEMAHFLNNVSVCSVDLVLVMQRKPKLLKRLLGDVFREFGGDVFCRPPWPITSYSVSDTEHAFREMRTGRQIGKIVIEMKPDALVKVHPPTRLDTLVRQDGTYIVVGGNRGIGLDITSWLAEKGARHLVIVSRSGLVGEEAQNAIIGLINKGVTIKVCQCNIGVKEEVDAQLKSALWGVPPVRGVIYGAMILRDVPFEKMQYVDYNTVVQTRVQGLWNMHNTLKSLNQKLDFLINLSSVAGVIGNLTQAAYAATGTFMDGFAESMNSLGLPCTTIDLAPVRDVGYLANDQKTQDVVQGTFGGMWLNAEDIHGLLASAIKGVMKDSCNNHCITGLDSIQTQSLSAGQAWTQDPRFSQLVRAAAVSASSKLGDHANTLSSESPAKALQQAQDLTQAQDIIAQALLKKLCSLLMLSLEDVDVSKPISAFGLDSLVAIEVRHWISREFDAGLQLLEILASDSVSGLAGTIMHKSGVLPEGLKSSGTNGTS</sequence>
<dbReference type="GO" id="GO:0016491">
    <property type="term" value="F:oxidoreductase activity"/>
    <property type="evidence" value="ECO:0007669"/>
    <property type="project" value="InterPro"/>
</dbReference>
<dbReference type="InterPro" id="IPR001227">
    <property type="entry name" value="Ac_transferase_dom_sf"/>
</dbReference>
<evidence type="ECO:0000259" key="9">
    <source>
        <dbReference type="PROSITE" id="PS50075"/>
    </source>
</evidence>
<dbReference type="InterPro" id="IPR014030">
    <property type="entry name" value="Ketoacyl_synth_N"/>
</dbReference>